<organism evidence="1 2">
    <name type="scientific">Romanomermis culicivorax</name>
    <name type="common">Nematode worm</name>
    <dbReference type="NCBI Taxonomy" id="13658"/>
    <lineage>
        <taxon>Eukaryota</taxon>
        <taxon>Metazoa</taxon>
        <taxon>Ecdysozoa</taxon>
        <taxon>Nematoda</taxon>
        <taxon>Enoplea</taxon>
        <taxon>Dorylaimia</taxon>
        <taxon>Mermithida</taxon>
        <taxon>Mermithoidea</taxon>
        <taxon>Mermithidae</taxon>
        <taxon>Romanomermis</taxon>
    </lineage>
</organism>
<keyword evidence="1" id="KW-1185">Reference proteome</keyword>
<sequence>MTRSENFPPYILLGDSIVENVRSDDCGIFSMPDAKLEEIGCVATFIANLPSKALILFGGTHNITDENGRYNMKYRPPQV</sequence>
<dbReference type="AlphaFoldDB" id="A0A915J966"/>
<evidence type="ECO:0000313" key="1">
    <source>
        <dbReference type="Proteomes" id="UP000887565"/>
    </source>
</evidence>
<accession>A0A915J966</accession>
<proteinExistence type="predicted"/>
<evidence type="ECO:0000313" key="2">
    <source>
        <dbReference type="WBParaSite" id="nRc.2.0.1.t23023-RA"/>
    </source>
</evidence>
<dbReference type="Proteomes" id="UP000887565">
    <property type="component" value="Unplaced"/>
</dbReference>
<protein>
    <submittedName>
        <fullName evidence="2">Uncharacterized protein</fullName>
    </submittedName>
</protein>
<reference evidence="2" key="1">
    <citation type="submission" date="2022-11" db="UniProtKB">
        <authorList>
            <consortium name="WormBaseParasite"/>
        </authorList>
    </citation>
    <scope>IDENTIFICATION</scope>
</reference>
<name>A0A915J966_ROMCU</name>
<dbReference type="WBParaSite" id="nRc.2.0.1.t23023-RA">
    <property type="protein sequence ID" value="nRc.2.0.1.t23023-RA"/>
    <property type="gene ID" value="nRc.2.0.1.g23023"/>
</dbReference>